<keyword evidence="4" id="KW-0521">NADP</keyword>
<proteinExistence type="inferred from homology"/>
<reference evidence="7" key="1">
    <citation type="journal article" date="2021" name="Nat. Commun.">
        <title>Genetic determinants of endophytism in the Arabidopsis root mycobiome.</title>
        <authorList>
            <person name="Mesny F."/>
            <person name="Miyauchi S."/>
            <person name="Thiergart T."/>
            <person name="Pickel B."/>
            <person name="Atanasova L."/>
            <person name="Karlsson M."/>
            <person name="Huettel B."/>
            <person name="Barry K.W."/>
            <person name="Haridas S."/>
            <person name="Chen C."/>
            <person name="Bauer D."/>
            <person name="Andreopoulos W."/>
            <person name="Pangilinan J."/>
            <person name="LaButti K."/>
            <person name="Riley R."/>
            <person name="Lipzen A."/>
            <person name="Clum A."/>
            <person name="Drula E."/>
            <person name="Henrissat B."/>
            <person name="Kohler A."/>
            <person name="Grigoriev I.V."/>
            <person name="Martin F.M."/>
            <person name="Hacquard S."/>
        </authorList>
    </citation>
    <scope>NUCLEOTIDE SEQUENCE</scope>
    <source>
        <strain evidence="7">MPI-SDFR-AT-0117</strain>
    </source>
</reference>
<dbReference type="Gene3D" id="3.50.50.60">
    <property type="entry name" value="FAD/NAD(P)-binding domain"/>
    <property type="match status" value="1"/>
</dbReference>
<keyword evidence="7" id="KW-0503">Monooxygenase</keyword>
<dbReference type="GO" id="GO:0004499">
    <property type="term" value="F:N,N-dimethylaniline monooxygenase activity"/>
    <property type="evidence" value="ECO:0007669"/>
    <property type="project" value="InterPro"/>
</dbReference>
<evidence type="ECO:0000313" key="7">
    <source>
        <dbReference type="EMBL" id="KAH6675294.1"/>
    </source>
</evidence>
<dbReference type="PANTHER" id="PTHR23023">
    <property type="entry name" value="DIMETHYLANILINE MONOOXYGENASE"/>
    <property type="match status" value="1"/>
</dbReference>
<dbReference type="AlphaFoldDB" id="A0A9P8V4C4"/>
<organism evidence="7 8">
    <name type="scientific">Plectosphaerella plurivora</name>
    <dbReference type="NCBI Taxonomy" id="936078"/>
    <lineage>
        <taxon>Eukaryota</taxon>
        <taxon>Fungi</taxon>
        <taxon>Dikarya</taxon>
        <taxon>Ascomycota</taxon>
        <taxon>Pezizomycotina</taxon>
        <taxon>Sordariomycetes</taxon>
        <taxon>Hypocreomycetidae</taxon>
        <taxon>Glomerellales</taxon>
        <taxon>Plectosphaerellaceae</taxon>
        <taxon>Plectosphaerella</taxon>
    </lineage>
</organism>
<protein>
    <submittedName>
        <fullName evidence="7">Flavin monooxygenase-like protein</fullName>
    </submittedName>
</protein>
<gene>
    <name evidence="7" type="ORF">F5X68DRAFT_235448</name>
</gene>
<sequence length="518" mass="57218">MPATVAVVGLGTLGLVAVKNLLEEGFDVTGFDSRADVGGLWQYTPEDKTSVLPTTVPNISTERGSFTDFPFPDSIKSYPSAADFAKYLQDYVDHFGFASKLRLRTVVSRISRTDDDSSWTIELEDGTVLLFDKVILATGMCQKPHVPTYDSISNFTGEVLHSSAFKRPELFKDKRVLVVGLGNTGADTATGLVGHASEIYLSYRHGSYILPRSVNGKPADHAISLRKSFIQGWMDERFPGASEFLVTSVIKKMQRDAFKMRPEWKLSPAPSLKHCPPIVSDTIVGALEAGSVLPVPGIRAFKEGNVVELHDGTNITVDAVVWCTGYQFDFSVLDSRFDPSRDTTRAWTEAPGSKGKPLPRLYKNLFSLDYPDSLAVLGPAFFLQSAMTPYDIATMAIAQIWKGNYNLPPVKEMTAEVDERHAWLASRAKDGTTMPGLIREQQWMAWANEAAGTGVGSNLGWGSAAWAFWYKNRALYGMLMDGISTPFVYRLFDGRRKKWEGAREQILKANARVARLGK</sequence>
<evidence type="ECO:0000256" key="2">
    <source>
        <dbReference type="ARBA" id="ARBA00022630"/>
    </source>
</evidence>
<dbReference type="InterPro" id="IPR036188">
    <property type="entry name" value="FAD/NAD-bd_sf"/>
</dbReference>
<feature type="signal peptide" evidence="6">
    <location>
        <begin position="1"/>
        <end position="18"/>
    </location>
</feature>
<dbReference type="GO" id="GO:0050660">
    <property type="term" value="F:flavin adenine dinucleotide binding"/>
    <property type="evidence" value="ECO:0007669"/>
    <property type="project" value="InterPro"/>
</dbReference>
<dbReference type="GO" id="GO:0050661">
    <property type="term" value="F:NADP binding"/>
    <property type="evidence" value="ECO:0007669"/>
    <property type="project" value="InterPro"/>
</dbReference>
<evidence type="ECO:0000256" key="5">
    <source>
        <dbReference type="ARBA" id="ARBA00023002"/>
    </source>
</evidence>
<dbReference type="PIRSF" id="PIRSF000332">
    <property type="entry name" value="FMO"/>
    <property type="match status" value="1"/>
</dbReference>
<dbReference type="InterPro" id="IPR000960">
    <property type="entry name" value="Flavin_mOase"/>
</dbReference>
<keyword evidence="6" id="KW-0732">Signal</keyword>
<dbReference type="EMBL" id="JAGSXJ010000025">
    <property type="protein sequence ID" value="KAH6675294.1"/>
    <property type="molecule type" value="Genomic_DNA"/>
</dbReference>
<keyword evidence="3" id="KW-0274">FAD</keyword>
<evidence type="ECO:0000313" key="8">
    <source>
        <dbReference type="Proteomes" id="UP000770015"/>
    </source>
</evidence>
<feature type="chain" id="PRO_5040231672" evidence="6">
    <location>
        <begin position="19"/>
        <end position="518"/>
    </location>
</feature>
<keyword evidence="8" id="KW-1185">Reference proteome</keyword>
<name>A0A9P8V4C4_9PEZI</name>
<evidence type="ECO:0000256" key="1">
    <source>
        <dbReference type="ARBA" id="ARBA00009183"/>
    </source>
</evidence>
<dbReference type="Pfam" id="PF00743">
    <property type="entry name" value="FMO-like"/>
    <property type="match status" value="1"/>
</dbReference>
<dbReference type="InterPro" id="IPR020946">
    <property type="entry name" value="Flavin_mOase-like"/>
</dbReference>
<dbReference type="InterPro" id="IPR050346">
    <property type="entry name" value="FMO-like"/>
</dbReference>
<keyword evidence="5" id="KW-0560">Oxidoreductase</keyword>
<comment type="similarity">
    <text evidence="1">Belongs to the FMO family.</text>
</comment>
<evidence type="ECO:0000256" key="6">
    <source>
        <dbReference type="SAM" id="SignalP"/>
    </source>
</evidence>
<dbReference type="OrthoDB" id="66881at2759"/>
<keyword evidence="2" id="KW-0285">Flavoprotein</keyword>
<accession>A0A9P8V4C4</accession>
<dbReference type="SUPFAM" id="SSF51905">
    <property type="entry name" value="FAD/NAD(P)-binding domain"/>
    <property type="match status" value="2"/>
</dbReference>
<comment type="caution">
    <text evidence="7">The sequence shown here is derived from an EMBL/GenBank/DDBJ whole genome shotgun (WGS) entry which is preliminary data.</text>
</comment>
<evidence type="ECO:0000256" key="4">
    <source>
        <dbReference type="ARBA" id="ARBA00022857"/>
    </source>
</evidence>
<dbReference type="Proteomes" id="UP000770015">
    <property type="component" value="Unassembled WGS sequence"/>
</dbReference>
<evidence type="ECO:0000256" key="3">
    <source>
        <dbReference type="ARBA" id="ARBA00022827"/>
    </source>
</evidence>
<dbReference type="PRINTS" id="PR00370">
    <property type="entry name" value="FMOXYGENASE"/>
</dbReference>